<keyword evidence="2" id="KW-1185">Reference proteome</keyword>
<sequence>MSLIGSNSRSNASVTNLALLGTKNGELKIKEPEPFNGDPEQEDKVLWVANYLRDGARKWLEPHLDDFLDYPNKNDRKLRTNELFGNVRILLKDIEKLYGSVDELKKAERQMHSLR</sequence>
<name>A0ABR0R988_9EURO</name>
<evidence type="ECO:0000313" key="1">
    <source>
        <dbReference type="EMBL" id="KAK5936773.1"/>
    </source>
</evidence>
<accession>A0ABR0R988</accession>
<comment type="caution">
    <text evidence="1">The sequence shown here is derived from an EMBL/GenBank/DDBJ whole genome shotgun (WGS) entry which is preliminary data.</text>
</comment>
<dbReference type="EMBL" id="JAVHJV010000022">
    <property type="protein sequence ID" value="KAK5936773.1"/>
    <property type="molecule type" value="Genomic_DNA"/>
</dbReference>
<reference evidence="1 2" key="1">
    <citation type="journal article" date="2023" name="Res Sq">
        <title>Genomic and morphological characterization of Knufia obscura isolated from the Mars 2020 spacecraft assembly facility.</title>
        <authorList>
            <person name="Chander A.M."/>
            <person name="Teixeira M.M."/>
            <person name="Singh N.K."/>
            <person name="Williams M.P."/>
            <person name="Parker C.W."/>
            <person name="Leo P."/>
            <person name="Stajich J.E."/>
            <person name="Torok T."/>
            <person name="Tighe S."/>
            <person name="Mason C.E."/>
            <person name="Venkateswaran K."/>
        </authorList>
    </citation>
    <scope>NUCLEOTIDE SEQUENCE [LARGE SCALE GENOMIC DNA]</scope>
    <source>
        <strain evidence="1 2">CCFEE 5817</strain>
    </source>
</reference>
<organism evidence="1 2">
    <name type="scientific">Knufia obscura</name>
    <dbReference type="NCBI Taxonomy" id="1635080"/>
    <lineage>
        <taxon>Eukaryota</taxon>
        <taxon>Fungi</taxon>
        <taxon>Dikarya</taxon>
        <taxon>Ascomycota</taxon>
        <taxon>Pezizomycotina</taxon>
        <taxon>Eurotiomycetes</taxon>
        <taxon>Chaetothyriomycetidae</taxon>
        <taxon>Chaetothyriales</taxon>
        <taxon>Trichomeriaceae</taxon>
        <taxon>Knufia</taxon>
    </lineage>
</organism>
<dbReference type="RefSeq" id="XP_064724863.1">
    <property type="nucleotide sequence ID" value="XM_064879280.1"/>
</dbReference>
<dbReference type="GeneID" id="90004341"/>
<gene>
    <name evidence="1" type="ORF">PMZ80_010892</name>
</gene>
<evidence type="ECO:0000313" key="2">
    <source>
        <dbReference type="Proteomes" id="UP001334248"/>
    </source>
</evidence>
<protein>
    <submittedName>
        <fullName evidence="1">Uncharacterized protein</fullName>
    </submittedName>
</protein>
<dbReference type="Proteomes" id="UP001334248">
    <property type="component" value="Unassembled WGS sequence"/>
</dbReference>
<proteinExistence type="predicted"/>